<dbReference type="InterPro" id="IPR041677">
    <property type="entry name" value="DNA2/NAM7_AAA_11"/>
</dbReference>
<dbReference type="SUPFAM" id="SSF52540">
    <property type="entry name" value="P-loop containing nucleoside triphosphate hydrolases"/>
    <property type="match status" value="1"/>
</dbReference>
<dbReference type="STRING" id="1079994.SAMN04488565_1446"/>
<dbReference type="InterPro" id="IPR021754">
    <property type="entry name" value="DUF3320"/>
</dbReference>
<dbReference type="InterPro" id="IPR025103">
    <property type="entry name" value="DUF4011"/>
</dbReference>
<feature type="compositionally biased region" description="Basic and acidic residues" evidence="1">
    <location>
        <begin position="177"/>
        <end position="187"/>
    </location>
</feature>
<dbReference type="PANTHER" id="PTHR10887:SF495">
    <property type="entry name" value="HELICASE SENATAXIN ISOFORM X1-RELATED"/>
    <property type="match status" value="1"/>
</dbReference>
<dbReference type="InterPro" id="IPR027417">
    <property type="entry name" value="P-loop_NTPase"/>
</dbReference>
<evidence type="ECO:0000313" key="7">
    <source>
        <dbReference type="EMBL" id="SDQ22411.1"/>
    </source>
</evidence>
<evidence type="ECO:0000259" key="3">
    <source>
        <dbReference type="Pfam" id="PF13086"/>
    </source>
</evidence>
<feature type="domain" description="DNA2/NAM7 helicase helicase" evidence="3">
    <location>
        <begin position="858"/>
        <end position="967"/>
    </location>
</feature>
<name>A0A1H0Z5J9_9MICO</name>
<protein>
    <submittedName>
        <fullName evidence="7">AAA domain-containing protein</fullName>
    </submittedName>
</protein>
<feature type="domain" description="DUF3320" evidence="2">
    <location>
        <begin position="2005"/>
        <end position="2048"/>
    </location>
</feature>
<dbReference type="Pfam" id="PF13086">
    <property type="entry name" value="AAA_11"/>
    <property type="match status" value="1"/>
</dbReference>
<proteinExistence type="predicted"/>
<dbReference type="Pfam" id="PF11784">
    <property type="entry name" value="DUF3320"/>
    <property type="match status" value="1"/>
</dbReference>
<dbReference type="Gene3D" id="3.10.620.30">
    <property type="match status" value="1"/>
</dbReference>
<dbReference type="RefSeq" id="WP_074690064.1">
    <property type="nucleotide sequence ID" value="NZ_FNKB01000001.1"/>
</dbReference>
<feature type="domain" description="DNA2/NAM7 helicase-like C-terminal" evidence="4">
    <location>
        <begin position="1564"/>
        <end position="1763"/>
    </location>
</feature>
<organism evidence="7 8">
    <name type="scientific">Leucobacter chromiiresistens</name>
    <dbReference type="NCBI Taxonomy" id="1079994"/>
    <lineage>
        <taxon>Bacteria</taxon>
        <taxon>Bacillati</taxon>
        <taxon>Actinomycetota</taxon>
        <taxon>Actinomycetes</taxon>
        <taxon>Micrococcales</taxon>
        <taxon>Microbacteriaceae</taxon>
        <taxon>Leucobacter</taxon>
    </lineage>
</organism>
<dbReference type="Proteomes" id="UP000182690">
    <property type="component" value="Unassembled WGS sequence"/>
</dbReference>
<feature type="domain" description="Swt1-like HEPN" evidence="5">
    <location>
        <begin position="10"/>
        <end position="123"/>
    </location>
</feature>
<reference evidence="7 8" key="1">
    <citation type="submission" date="2016-10" db="EMBL/GenBank/DDBJ databases">
        <authorList>
            <person name="de Groot N.N."/>
        </authorList>
    </citation>
    <scope>NUCLEOTIDE SEQUENCE [LARGE SCALE GENOMIC DNA]</scope>
    <source>
        <strain evidence="7 8">DSM 22788</strain>
    </source>
</reference>
<evidence type="ECO:0000259" key="5">
    <source>
        <dbReference type="Pfam" id="PF18731"/>
    </source>
</evidence>
<gene>
    <name evidence="7" type="ORF">SAMN04488565_1446</name>
</gene>
<evidence type="ECO:0000313" key="8">
    <source>
        <dbReference type="Proteomes" id="UP000182690"/>
    </source>
</evidence>
<dbReference type="Pfam" id="PF13195">
    <property type="entry name" value="DUF4011"/>
    <property type="match status" value="1"/>
</dbReference>
<dbReference type="GO" id="GO:0004386">
    <property type="term" value="F:helicase activity"/>
    <property type="evidence" value="ECO:0007669"/>
    <property type="project" value="InterPro"/>
</dbReference>
<sequence>MVETRVLVGQGFDALSAGLQPFITERMSEVLPDVTDWTSVLRTKDELNGRHFESYNPADLLLQLRVLTERLGTLGYPFQHSISRQASNCASELRSVRNRWAHGESFSAAEAYRALDSAEILLADLDASEQRGRLTQLKLQSLTAMQPFADIQKSTSDQEHQEAAAGIPTAPTVGSQRVEHRAEQLDDREQKEFLPPMTEETAKLEALATDVLSYALAHNRIGVVEQIDVHYRGPELRGASVEVESLSPVGMLGDPKILLVDLDGEHPVTLRDVAFELDPARMLALDTVHRGSLRVTLRSADGRVIAELQHPVTILASNQWTGAPEQLGLELIAAFVQPNAAEISKVASETAEILGDETGSATLDGYQSANPERVDEMVKAAYRAMQNRDIRYAEPPASWGLVGQKVRTPEEVLAGRLGTCLDTTLTLAAVLEELGVNSTLWFVPGHVFLGYWRYEFSLDTAAELDASEAINHVGLGAIRLVETTCIPLGESFETATRKPMLDHLPRGASHFTGITDVFRSRENGVLPLPSRTLDEAGEVVVREYRVAAGAADFDYVLAASRPNEATPRSLPQRITQWKNALLDLSLRNRLINYTTRAGHSLAVPQPQLAVFEDLINSGTPVTLVPADRVSQLDRSRGIQSGFALPESARATQLTDRKQVFIDIAEENYAARLRALGYKARTLVEETGANNLYLALGMLRWNNGDRDLRSPLILVPVNLSTASRGQSYRITLDDTGESTPNYCLLERLKVSFGLEIPGLSNPTRDESGIDLAAALAATRKALSEAKLSFTVDDSVDLAILQFAKFRLWKDIDESWDTFASNSLVEHLVHTPTEVFVDRARDAGNVDLDAVVSELPVPADSSQAEAVVDAAAGRTFVLEGPPGTGKSQTITNLLAHSIAQGKKVLFVAEKRAALDVVKQRLDVVGLSKLSLDLHDKGARPAAVRAQIAAAMDAAAQADEASLLAAREANRSSSAALRRYAERLHEPNAFGLSFYEARERILAADESTPTLPVPLAFVRGATPEIAESLRSALRALPESADLARPEQQHPWGFVQLLPGQGTDQQIHAAAREFDIALGNLLNAGQDPKVLRMVKTPEQVEAWATLLSAPRYPLDAVDALRTHLDSGELRFNRDALLQLSEHTPSWSQTVGVECLASDVGRSHAQALAADASGFFGRKRRQRAVLLEFGTALRIDPRTFPAKGVSGLTLEIVRTSQAVHGIVQRLTSLPIRLVPQGWNPYIAPGAAPVVQHLDWLTWLVKALAKPGTFPEPLLDNLRAIYAGSPNDPAAADALRRYAHAWRSLESLLGSQSDRHIARMSDWAGEQGIVDAWISTRGRRHLDVETPLSLHRWNTFLRQLEPLREAGLVEAYEALKTGRVPADRATLAFDKGMASSVLVERQDSQGLTAFDGGSHNRTISRFTTTASGIRAELPRWIPQQVIQQRRIDPGFAGGAMGELKRQLGRKRGGMSVRALFENYESIILQIAPCVLMSPESVARFFPAKAGMFDIVVFDEASQIRVADAVGAMGRGNSVVVVGDSKQMPPTSIAETQINDDLAHEDEGQSVVDEESILTECVQARVLQRWLSWHYRSQDETLISFSNHTYYDSRLSSFPAPLSSSGSADVGISLIRVEGTFNRTGKGKLLRTNLIEAQAIIDEVARRFEKSEGDAPSLGIVTFNTQQRALIEAMLRDHPDERLAAALEERDGLFVKNLENVQGDERDTILFSVAFSANDRGFVPLNFGPLTRAGGERRLNVAITRARRQVILFASFDPDDLRVENTVSVGVKHLKAYMELAARGVQASSLGTAVQPLVDRHRDEIASELRMRGFAVQTDLGLSDFRVDISVATAEHPDRPLVAVLLDGESWRMRRTVADRDGLPVEVLENLMRWPAVERVWLPEWLQDREGALTRLSEAVHRAADQRAFMEKPSPVEPLHDVQPSSSIDEHQVIVSSLEVPPREGNALGVAGVLRSAAVPIVEKDVSSAPGIVHERLRFFRPWSHGVGTGSTDALDALPRAHAVEQVRGMIHSVVQTEGPVHRQRLAKLVGEAFGLSRVSGGRAASILACSPEGLPTSENGNFIWPEGSSTAAYTIARRTAGEDRRDIESVALEEIANAMAIVAELSGGVDDEAIQREALALFGGKRVTAGIAIRLQAALRFAEETSRIRRAGSLWRIGLSA</sequence>
<dbReference type="Pfam" id="PF18741">
    <property type="entry name" value="MTES_1575"/>
    <property type="match status" value="1"/>
</dbReference>
<dbReference type="InterPro" id="IPR045055">
    <property type="entry name" value="DNA2/NAM7-like"/>
</dbReference>
<dbReference type="Pfam" id="PF13087">
    <property type="entry name" value="AAA_12"/>
    <property type="match status" value="1"/>
</dbReference>
<accession>A0A1H0Z5J9</accession>
<dbReference type="Gene3D" id="3.40.50.300">
    <property type="entry name" value="P-loop containing nucleotide triphosphate hydrolases"/>
    <property type="match status" value="3"/>
</dbReference>
<dbReference type="InterPro" id="IPR047187">
    <property type="entry name" value="SF1_C_Upf1"/>
</dbReference>
<evidence type="ECO:0000259" key="4">
    <source>
        <dbReference type="Pfam" id="PF13087"/>
    </source>
</evidence>
<dbReference type="InterPro" id="IPR041650">
    <property type="entry name" value="HEPN_Swt1"/>
</dbReference>
<dbReference type="InterPro" id="IPR041679">
    <property type="entry name" value="DNA2/NAM7-like_C"/>
</dbReference>
<evidence type="ECO:0000259" key="2">
    <source>
        <dbReference type="Pfam" id="PF11784"/>
    </source>
</evidence>
<evidence type="ECO:0000256" key="1">
    <source>
        <dbReference type="SAM" id="MobiDB-lite"/>
    </source>
</evidence>
<dbReference type="PANTHER" id="PTHR10887">
    <property type="entry name" value="DNA2/NAM7 HELICASE FAMILY"/>
    <property type="match status" value="1"/>
</dbReference>
<feature type="region of interest" description="Disordered" evidence="1">
    <location>
        <begin position="161"/>
        <end position="187"/>
    </location>
</feature>
<dbReference type="Pfam" id="PF18731">
    <property type="entry name" value="HEPN_Swt1"/>
    <property type="match status" value="1"/>
</dbReference>
<feature type="domain" description="Restriction endonuclease type II-like" evidence="6">
    <location>
        <begin position="1812"/>
        <end position="1908"/>
    </location>
</feature>
<dbReference type="CDD" id="cd18808">
    <property type="entry name" value="SF1_C_Upf1"/>
    <property type="match status" value="1"/>
</dbReference>
<evidence type="ECO:0000259" key="6">
    <source>
        <dbReference type="Pfam" id="PF18741"/>
    </source>
</evidence>
<dbReference type="EMBL" id="FNKB01000001">
    <property type="protein sequence ID" value="SDQ22411.1"/>
    <property type="molecule type" value="Genomic_DNA"/>
</dbReference>
<dbReference type="InterPro" id="IPR049468">
    <property type="entry name" value="Restrct_endonuc-II-like_dom"/>
</dbReference>